<sequence length="113" mass="12508">MRGDRAAFQRRKISGELIGFISRDGGIAIPAAYKRVSTFNESRALVSGKEGGLFFIDPQGRKTVGFGVLCNRIVVTDPEDEVIWPEELDRATFPCLEEDSRNDDGSQKKENAS</sequence>
<reference evidence="2" key="1">
    <citation type="submission" date="2019-06" db="EMBL/GenBank/DDBJ databases">
        <authorList>
            <person name="Murdoch R.W."/>
            <person name="Fathepure B."/>
        </authorList>
    </citation>
    <scope>NUCLEOTIDE SEQUENCE</scope>
</reference>
<dbReference type="AlphaFoldDB" id="A0A5B8RIQ6"/>
<organism evidence="2">
    <name type="scientific">uncultured organism</name>
    <dbReference type="NCBI Taxonomy" id="155900"/>
    <lineage>
        <taxon>unclassified sequences</taxon>
        <taxon>environmental samples</taxon>
    </lineage>
</organism>
<evidence type="ECO:0000256" key="1">
    <source>
        <dbReference type="SAM" id="MobiDB-lite"/>
    </source>
</evidence>
<evidence type="ECO:0000313" key="2">
    <source>
        <dbReference type="EMBL" id="QEA07888.1"/>
    </source>
</evidence>
<dbReference type="EMBL" id="MN079452">
    <property type="protein sequence ID" value="QEA07888.1"/>
    <property type="molecule type" value="Genomic_DNA"/>
</dbReference>
<name>A0A5B8RIQ6_9ZZZZ</name>
<protein>
    <submittedName>
        <fullName evidence="2">Uncharacterized protein</fullName>
    </submittedName>
</protein>
<gene>
    <name evidence="2" type="ORF">KBTEX_04254</name>
</gene>
<proteinExistence type="predicted"/>
<feature type="compositionally biased region" description="Basic and acidic residues" evidence="1">
    <location>
        <begin position="98"/>
        <end position="113"/>
    </location>
</feature>
<accession>A0A5B8RIQ6</accession>
<feature type="region of interest" description="Disordered" evidence="1">
    <location>
        <begin position="94"/>
        <end position="113"/>
    </location>
</feature>